<comment type="similarity">
    <text evidence="10">Belongs to the radical SAM superfamily. CofG family.</text>
</comment>
<dbReference type="Gene3D" id="3.20.20.70">
    <property type="entry name" value="Aldolase class I"/>
    <property type="match status" value="1"/>
</dbReference>
<dbReference type="SFLD" id="SFLDS00029">
    <property type="entry name" value="Radical_SAM"/>
    <property type="match status" value="1"/>
</dbReference>
<evidence type="ECO:0000256" key="3">
    <source>
        <dbReference type="ARBA" id="ARBA00022485"/>
    </source>
</evidence>
<evidence type="ECO:0000259" key="11">
    <source>
        <dbReference type="SMART" id="SM00729"/>
    </source>
</evidence>
<dbReference type="AlphaFoldDB" id="A0AA96ZVK8"/>
<dbReference type="PANTHER" id="PTHR43076:SF15">
    <property type="entry name" value="7,8-DIDEMETHYL-8-HYDROXY-5-DEAZARIBOFLAVIN SYNTHASE"/>
    <property type="match status" value="1"/>
</dbReference>
<evidence type="ECO:0000256" key="1">
    <source>
        <dbReference type="ARBA" id="ARBA00004712"/>
    </source>
</evidence>
<dbReference type="InterPro" id="IPR058240">
    <property type="entry name" value="rSAM_sf"/>
</dbReference>
<comment type="catalytic activity">
    <reaction evidence="9 10">
        <text>5-amino-5-(4-hydroxybenzyl)-6-(D-ribitylimino)-5,6-dihydrouracil + S-adenosyl-L-methionine = 7,8-didemethyl-8-hydroxy-5-deazariboflavin + 5'-deoxyadenosine + L-methionine + NH4(+) + H(+)</text>
        <dbReference type="Rhea" id="RHEA:55204"/>
        <dbReference type="ChEBI" id="CHEBI:15378"/>
        <dbReference type="ChEBI" id="CHEBI:17319"/>
        <dbReference type="ChEBI" id="CHEBI:28938"/>
        <dbReference type="ChEBI" id="CHEBI:57844"/>
        <dbReference type="ChEBI" id="CHEBI:59789"/>
        <dbReference type="ChEBI" id="CHEBI:59904"/>
        <dbReference type="ChEBI" id="CHEBI:85936"/>
        <dbReference type="EC" id="4.3.1.32"/>
    </reaction>
</comment>
<reference evidence="12 13" key="1">
    <citation type="submission" date="2023-07" db="EMBL/GenBank/DDBJ databases">
        <title>Closed genome sequence of Methanosarcinaceae archaeon Am2.</title>
        <authorList>
            <person name="Poehlein A."/>
            <person name="Protasov E."/>
            <person name="Platt K."/>
            <person name="Reeh H."/>
            <person name="Daniel R."/>
            <person name="Brune A."/>
        </authorList>
    </citation>
    <scope>NUCLEOTIDE SEQUENCE [LARGE SCALE GENOMIC DNA]</scope>
    <source>
        <strain evidence="12 13">Am2</strain>
    </source>
</reference>
<dbReference type="InterPro" id="IPR034405">
    <property type="entry name" value="F420"/>
</dbReference>
<dbReference type="SMART" id="SM00729">
    <property type="entry name" value="Elp3"/>
    <property type="match status" value="1"/>
</dbReference>
<keyword evidence="13" id="KW-1185">Reference proteome</keyword>
<keyword evidence="8 10" id="KW-0456">Lyase</keyword>
<evidence type="ECO:0000313" key="13">
    <source>
        <dbReference type="Proteomes" id="UP001304970"/>
    </source>
</evidence>
<organism evidence="12 13">
    <name type="scientific">Methanolapillus ohkumae</name>
    <dbReference type="NCBI Taxonomy" id="3028298"/>
    <lineage>
        <taxon>Archaea</taxon>
        <taxon>Methanobacteriati</taxon>
        <taxon>Methanobacteriota</taxon>
        <taxon>Stenosarchaea group</taxon>
        <taxon>Methanomicrobia</taxon>
        <taxon>Methanosarcinales</taxon>
        <taxon>Methanosarcinaceae</taxon>
        <taxon>Methanolapillus</taxon>
    </lineage>
</organism>
<dbReference type="SFLD" id="SFLDF00294">
    <property type="entry name" value="7_8-didemethyl-8-hydroxy-5-dea"/>
    <property type="match status" value="1"/>
</dbReference>
<evidence type="ECO:0000256" key="9">
    <source>
        <dbReference type="ARBA" id="ARBA00048974"/>
    </source>
</evidence>
<dbReference type="GO" id="GO:0016765">
    <property type="term" value="F:transferase activity, transferring alkyl or aryl (other than methyl) groups"/>
    <property type="evidence" value="ECO:0007669"/>
    <property type="project" value="InterPro"/>
</dbReference>
<keyword evidence="6 10" id="KW-0408">Iron</keyword>
<comment type="cofactor">
    <cofactor evidence="10">
        <name>[4Fe-4S] cluster</name>
        <dbReference type="ChEBI" id="CHEBI:49883"/>
    </cofactor>
    <text evidence="10">Binds 1 [4Fe-4S] cluster. The cluster is coordinated with 3 cysteines and an exchangeable S-adenosyl-L-methionine.</text>
</comment>
<evidence type="ECO:0000256" key="4">
    <source>
        <dbReference type="ARBA" id="ARBA00022691"/>
    </source>
</evidence>
<dbReference type="EMBL" id="CP131061">
    <property type="protein sequence ID" value="WNY26824.1"/>
    <property type="molecule type" value="Genomic_DNA"/>
</dbReference>
<feature type="binding site" evidence="10">
    <location>
        <position position="29"/>
    </location>
    <ligand>
        <name>[4Fe-4S] cluster</name>
        <dbReference type="ChEBI" id="CHEBI:49883"/>
        <note>4Fe-4S-S-AdoMet</note>
    </ligand>
</feature>
<feature type="binding site" evidence="10">
    <location>
        <position position="26"/>
    </location>
    <ligand>
        <name>[4Fe-4S] cluster</name>
        <dbReference type="ChEBI" id="CHEBI:49883"/>
        <note>4Fe-4S-S-AdoMet</note>
    </ligand>
</feature>
<keyword evidence="5 10" id="KW-0479">Metal-binding</keyword>
<evidence type="ECO:0000256" key="8">
    <source>
        <dbReference type="ARBA" id="ARBA00023239"/>
    </source>
</evidence>
<gene>
    <name evidence="12" type="primary">fbiC_1</name>
    <name evidence="10" type="synonym">cofG</name>
    <name evidence="12" type="ORF">MsAm2_06040</name>
</gene>
<dbReference type="InterPro" id="IPR019939">
    <property type="entry name" value="CofG_family"/>
</dbReference>
<dbReference type="SFLD" id="SFLDG01388">
    <property type="entry name" value="7_8-didemethyl-8-hydroxy-5-dea"/>
    <property type="match status" value="1"/>
</dbReference>
<comment type="function">
    <text evidence="10">Catalyzes the radical-mediated synthesis of 7,8-didemethyl-8-hydroxy-5-deazariboflavin (FO) from 5-amino-5-(4-hydroxybenzyl)-6-(D-ribitylimino)-5,6-dihydrouracil.</text>
</comment>
<evidence type="ECO:0000256" key="6">
    <source>
        <dbReference type="ARBA" id="ARBA00023004"/>
    </source>
</evidence>
<dbReference type="GO" id="GO:0051539">
    <property type="term" value="F:4 iron, 4 sulfur cluster binding"/>
    <property type="evidence" value="ECO:0007669"/>
    <property type="project" value="UniProtKB-KW"/>
</dbReference>
<dbReference type="EC" id="4.3.1.32" evidence="2 10"/>
<dbReference type="GO" id="GO:0005506">
    <property type="term" value="F:iron ion binding"/>
    <property type="evidence" value="ECO:0007669"/>
    <property type="project" value="UniProtKB-UniRule"/>
</dbReference>
<dbReference type="InterPro" id="IPR007197">
    <property type="entry name" value="rSAM"/>
</dbReference>
<proteinExistence type="inferred from homology"/>
<dbReference type="PANTHER" id="PTHR43076">
    <property type="entry name" value="FO SYNTHASE (COFH)"/>
    <property type="match status" value="1"/>
</dbReference>
<dbReference type="GO" id="GO:0044689">
    <property type="term" value="F:7,8-didemethyl-8-hydroxy-5-deazariboflavin synthase activity"/>
    <property type="evidence" value="ECO:0007669"/>
    <property type="project" value="UniProtKB-EC"/>
</dbReference>
<keyword evidence="4 10" id="KW-0949">S-adenosyl-L-methionine</keyword>
<evidence type="ECO:0000256" key="5">
    <source>
        <dbReference type="ARBA" id="ARBA00022723"/>
    </source>
</evidence>
<comment type="subunit">
    <text evidence="10">The FO synthase complex consists of two subunits, CofG and CofH.</text>
</comment>
<evidence type="ECO:0000256" key="7">
    <source>
        <dbReference type="ARBA" id="ARBA00023014"/>
    </source>
</evidence>
<dbReference type="HAMAP" id="MF_01611">
    <property type="entry name" value="FO_synth_sub1"/>
    <property type="match status" value="1"/>
</dbReference>
<dbReference type="Proteomes" id="UP001304970">
    <property type="component" value="Chromosome"/>
</dbReference>
<name>A0AA96ZVK8_9EURY</name>
<dbReference type="CDD" id="cd01335">
    <property type="entry name" value="Radical_SAM"/>
    <property type="match status" value="1"/>
</dbReference>
<dbReference type="InterPro" id="IPR006638">
    <property type="entry name" value="Elp3/MiaA/NifB-like_rSAM"/>
</dbReference>
<dbReference type="NCBIfam" id="TIGR03550">
    <property type="entry name" value="F420_cofG"/>
    <property type="match status" value="1"/>
</dbReference>
<dbReference type="NCBIfam" id="NF004884">
    <property type="entry name" value="PRK06245.1"/>
    <property type="match status" value="1"/>
</dbReference>
<dbReference type="GeneID" id="89228013"/>
<accession>A0AA96ZVK8</accession>
<keyword evidence="7 10" id="KW-0411">Iron-sulfur</keyword>
<dbReference type="SFLD" id="SFLDG01064">
    <property type="entry name" value="F420__menaquinone_cofactor_bio"/>
    <property type="match status" value="1"/>
</dbReference>
<protein>
    <recommendedName>
        <fullName evidence="2 10">7,8-didemethyl-8-hydroxy-5-deazariboflavin synthase</fullName>
        <ecNumber evidence="2 10">4.3.1.32</ecNumber>
    </recommendedName>
    <alternativeName>
        <fullName evidence="10">FO synthase subunit 1</fullName>
    </alternativeName>
</protein>
<evidence type="ECO:0000313" key="12">
    <source>
        <dbReference type="EMBL" id="WNY26824.1"/>
    </source>
</evidence>
<keyword evidence="3 10" id="KW-0004">4Fe-4S</keyword>
<evidence type="ECO:0000256" key="10">
    <source>
        <dbReference type="HAMAP-Rule" id="MF_01611"/>
    </source>
</evidence>
<dbReference type="Pfam" id="PF04055">
    <property type="entry name" value="Radical_SAM"/>
    <property type="match status" value="1"/>
</dbReference>
<dbReference type="InterPro" id="IPR013785">
    <property type="entry name" value="Aldolase_TIM"/>
</dbReference>
<comment type="pathway">
    <text evidence="1 10">Cofactor biosynthesis; coenzyme F0 biosynthesis.</text>
</comment>
<feature type="domain" description="Elp3/MiaA/NifB-like radical SAM core" evidence="11">
    <location>
        <begin position="12"/>
        <end position="235"/>
    </location>
</feature>
<dbReference type="RefSeq" id="WP_338098333.1">
    <property type="nucleotide sequence ID" value="NZ_CP131061.1"/>
</dbReference>
<evidence type="ECO:0000256" key="2">
    <source>
        <dbReference type="ARBA" id="ARBA00012126"/>
    </source>
</evidence>
<sequence length="337" mass="37215">MSTGMPIITFSKNVFIPVTNVCRNQCAYCGFWRAPDHPGASLLTEEEILPIFQNGVLNGCTEALFTFGEYPETHPFFQKQLNAMGFESIVDYVAHLSELAIDCGILPHTNGGALTRKDLEKLAPLNASMGLMLETTADVPAHKNCPGKDPKVRLDMINNAGILGIPMTTGILVGIGETKADRVDSLEQIAKFHHKYGHIQEVIVQNYSPKPGQNDGNRFGLCPPSKEEMVETICAARKILPADVAVQVAPNLIAPLDLIKYGVSDLGGISPVTKDYINPEAPWPKIEMLQTLLNENGYEFRERLPVYPHFVLKEKYGIRTKPLILKLVDENGYRKGD</sequence>
<dbReference type="SUPFAM" id="SSF102114">
    <property type="entry name" value="Radical SAM enzymes"/>
    <property type="match status" value="1"/>
</dbReference>
<feature type="binding site" evidence="10">
    <location>
        <position position="22"/>
    </location>
    <ligand>
        <name>[4Fe-4S] cluster</name>
        <dbReference type="ChEBI" id="CHEBI:49883"/>
        <note>4Fe-4S-S-AdoMet</note>
    </ligand>
</feature>